<keyword evidence="2" id="KW-0645">Protease</keyword>
<keyword evidence="3" id="KW-0378">Hydrolase</keyword>
<comment type="similarity">
    <text evidence="1">Belongs to the peptidase C2 family.</text>
</comment>
<feature type="domain" description="Calpain catalytic" evidence="7">
    <location>
        <begin position="57"/>
        <end position="194"/>
    </location>
</feature>
<dbReference type="OMA" id="QGFQEDY"/>
<dbReference type="PANTHER" id="PTHR10183:SF433">
    <property type="entry name" value="CALPAIN-A-RELATED"/>
    <property type="match status" value="1"/>
</dbReference>
<dbReference type="GO" id="GO:0004198">
    <property type="term" value="F:calcium-dependent cysteine-type endopeptidase activity"/>
    <property type="evidence" value="ECO:0007669"/>
    <property type="project" value="InterPro"/>
</dbReference>
<dbReference type="PROSITE" id="PS50203">
    <property type="entry name" value="CALPAIN_CAT"/>
    <property type="match status" value="1"/>
</dbReference>
<dbReference type="SMART" id="SM00230">
    <property type="entry name" value="CysPc"/>
    <property type="match status" value="1"/>
</dbReference>
<evidence type="ECO:0000313" key="8">
    <source>
        <dbReference type="EMBL" id="KAH9376146.1"/>
    </source>
</evidence>
<sequence>MLLFRFGRCAIRRKLEQLKNGSDLTYIGRAWSWPEEPQRAHPGLEQLRKECLADGNLFEDPEFPCKGSSVWGTKDAKFPVTWLRPPDLCHDPKLFVEGASRFDVVQGSVGNCWMVAAAANLTLNDELFYRVVPEDQSFEQDYAGIFHFRIWKANRWIDVVVDDRLPTLDGSLIFMKSRSGNEFWSALLEKAYAK</sequence>
<dbReference type="AlphaFoldDB" id="A0A9J6GLH9"/>
<dbReference type="PRINTS" id="PR00704">
    <property type="entry name" value="CALPAIN"/>
</dbReference>
<accession>A0A9J6GLH9</accession>
<evidence type="ECO:0000259" key="7">
    <source>
        <dbReference type="PROSITE" id="PS50203"/>
    </source>
</evidence>
<keyword evidence="4" id="KW-0788">Thiol protease</keyword>
<evidence type="ECO:0000256" key="1">
    <source>
        <dbReference type="ARBA" id="ARBA00007623"/>
    </source>
</evidence>
<dbReference type="PANTHER" id="PTHR10183">
    <property type="entry name" value="CALPAIN"/>
    <property type="match status" value="1"/>
</dbReference>
<dbReference type="VEuPathDB" id="VectorBase:HLOH_059847"/>
<evidence type="ECO:0000256" key="6">
    <source>
        <dbReference type="PROSITE-ProRule" id="PRU00239"/>
    </source>
</evidence>
<dbReference type="InterPro" id="IPR022684">
    <property type="entry name" value="Calpain_cysteine_protease"/>
</dbReference>
<evidence type="ECO:0000256" key="2">
    <source>
        <dbReference type="ARBA" id="ARBA00022670"/>
    </source>
</evidence>
<name>A0A9J6GLH9_HAELO</name>
<dbReference type="SUPFAM" id="SSF54001">
    <property type="entry name" value="Cysteine proteinases"/>
    <property type="match status" value="1"/>
</dbReference>
<comment type="caution">
    <text evidence="6">Lacks conserved residue(s) required for the propagation of feature annotation.</text>
</comment>
<evidence type="ECO:0000256" key="3">
    <source>
        <dbReference type="ARBA" id="ARBA00022801"/>
    </source>
</evidence>
<gene>
    <name evidence="8" type="ORF">HPB48_012462</name>
</gene>
<evidence type="ECO:0000256" key="5">
    <source>
        <dbReference type="PIRSR" id="PIRSR622684-1"/>
    </source>
</evidence>
<dbReference type="EMBL" id="JABSTR010000007">
    <property type="protein sequence ID" value="KAH9376146.1"/>
    <property type="molecule type" value="Genomic_DNA"/>
</dbReference>
<organism evidence="8 9">
    <name type="scientific">Haemaphysalis longicornis</name>
    <name type="common">Bush tick</name>
    <dbReference type="NCBI Taxonomy" id="44386"/>
    <lineage>
        <taxon>Eukaryota</taxon>
        <taxon>Metazoa</taxon>
        <taxon>Ecdysozoa</taxon>
        <taxon>Arthropoda</taxon>
        <taxon>Chelicerata</taxon>
        <taxon>Arachnida</taxon>
        <taxon>Acari</taxon>
        <taxon>Parasitiformes</taxon>
        <taxon>Ixodida</taxon>
        <taxon>Ixodoidea</taxon>
        <taxon>Ixodidae</taxon>
        <taxon>Haemaphysalinae</taxon>
        <taxon>Haemaphysalis</taxon>
    </lineage>
</organism>
<comment type="caution">
    <text evidence="8">The sequence shown here is derived from an EMBL/GenBank/DDBJ whole genome shotgun (WGS) entry which is preliminary data.</text>
</comment>
<dbReference type="InterPro" id="IPR038765">
    <property type="entry name" value="Papain-like_cys_pep_sf"/>
</dbReference>
<reference evidence="8 9" key="1">
    <citation type="journal article" date="2020" name="Cell">
        <title>Large-Scale Comparative Analyses of Tick Genomes Elucidate Their Genetic Diversity and Vector Capacities.</title>
        <authorList>
            <consortium name="Tick Genome and Microbiome Consortium (TIGMIC)"/>
            <person name="Jia N."/>
            <person name="Wang J."/>
            <person name="Shi W."/>
            <person name="Du L."/>
            <person name="Sun Y."/>
            <person name="Zhan W."/>
            <person name="Jiang J.F."/>
            <person name="Wang Q."/>
            <person name="Zhang B."/>
            <person name="Ji P."/>
            <person name="Bell-Sakyi L."/>
            <person name="Cui X.M."/>
            <person name="Yuan T.T."/>
            <person name="Jiang B.G."/>
            <person name="Yang W.F."/>
            <person name="Lam T.T."/>
            <person name="Chang Q.C."/>
            <person name="Ding S.J."/>
            <person name="Wang X.J."/>
            <person name="Zhu J.G."/>
            <person name="Ruan X.D."/>
            <person name="Zhao L."/>
            <person name="Wei J.T."/>
            <person name="Ye R.Z."/>
            <person name="Que T.C."/>
            <person name="Du C.H."/>
            <person name="Zhou Y.H."/>
            <person name="Cheng J.X."/>
            <person name="Dai P.F."/>
            <person name="Guo W.B."/>
            <person name="Han X.H."/>
            <person name="Huang E.J."/>
            <person name="Li L.F."/>
            <person name="Wei W."/>
            <person name="Gao Y.C."/>
            <person name="Liu J.Z."/>
            <person name="Shao H.Z."/>
            <person name="Wang X."/>
            <person name="Wang C.C."/>
            <person name="Yang T.C."/>
            <person name="Huo Q.B."/>
            <person name="Li W."/>
            <person name="Chen H.Y."/>
            <person name="Chen S.E."/>
            <person name="Zhou L.G."/>
            <person name="Ni X.B."/>
            <person name="Tian J.H."/>
            <person name="Sheng Y."/>
            <person name="Liu T."/>
            <person name="Pan Y.S."/>
            <person name="Xia L.Y."/>
            <person name="Li J."/>
            <person name="Zhao F."/>
            <person name="Cao W.C."/>
        </authorList>
    </citation>
    <scope>NUCLEOTIDE SEQUENCE [LARGE SCALE GENOMIC DNA]</scope>
    <source>
        <strain evidence="8">HaeL-2018</strain>
    </source>
</reference>
<dbReference type="OrthoDB" id="424753at2759"/>
<evidence type="ECO:0000313" key="9">
    <source>
        <dbReference type="Proteomes" id="UP000821853"/>
    </source>
</evidence>
<dbReference type="GO" id="GO:0005737">
    <property type="term" value="C:cytoplasm"/>
    <property type="evidence" value="ECO:0007669"/>
    <property type="project" value="TreeGrafter"/>
</dbReference>
<proteinExistence type="inferred from homology"/>
<evidence type="ECO:0000256" key="4">
    <source>
        <dbReference type="ARBA" id="ARBA00022807"/>
    </source>
</evidence>
<protein>
    <recommendedName>
        <fullName evidence="7">Calpain catalytic domain-containing protein</fullName>
    </recommendedName>
</protein>
<feature type="active site" evidence="5">
    <location>
        <position position="112"/>
    </location>
</feature>
<dbReference type="Proteomes" id="UP000821853">
    <property type="component" value="Chromosome 5"/>
</dbReference>
<dbReference type="InterPro" id="IPR000169">
    <property type="entry name" value="Pept_cys_AS"/>
</dbReference>
<dbReference type="PROSITE" id="PS00139">
    <property type="entry name" value="THIOL_PROTEASE_CYS"/>
    <property type="match status" value="1"/>
</dbReference>
<keyword evidence="9" id="KW-1185">Reference proteome</keyword>
<dbReference type="InterPro" id="IPR001300">
    <property type="entry name" value="Peptidase_C2_calpain_cat"/>
</dbReference>
<dbReference type="GO" id="GO:0006508">
    <property type="term" value="P:proteolysis"/>
    <property type="evidence" value="ECO:0007669"/>
    <property type="project" value="UniProtKB-KW"/>
</dbReference>
<dbReference type="Pfam" id="PF00648">
    <property type="entry name" value="Peptidase_C2"/>
    <property type="match status" value="1"/>
</dbReference>